<dbReference type="AlphaFoldDB" id="A0AAW1KNA0"/>
<name>A0AAW1KNA0_POPJA</name>
<evidence type="ECO:0000313" key="1">
    <source>
        <dbReference type="EMBL" id="KAK9721610.1"/>
    </source>
</evidence>
<evidence type="ECO:0000313" key="2">
    <source>
        <dbReference type="Proteomes" id="UP001458880"/>
    </source>
</evidence>
<dbReference type="Proteomes" id="UP001458880">
    <property type="component" value="Unassembled WGS sequence"/>
</dbReference>
<sequence>MSLNALLTKRSILASNLTALKHIKRDKSKPVKYKPYSPFGHPKRWVEWTLVSVLRNCHQQDGDVRQEGVRSHARTEMGHIDGELRQLRRILSLFVYSVLREEPIG</sequence>
<accession>A0AAW1KNA0</accession>
<dbReference type="EMBL" id="JASPKY010000197">
    <property type="protein sequence ID" value="KAK9721610.1"/>
    <property type="molecule type" value="Genomic_DNA"/>
</dbReference>
<organism evidence="1 2">
    <name type="scientific">Popillia japonica</name>
    <name type="common">Japanese beetle</name>
    <dbReference type="NCBI Taxonomy" id="7064"/>
    <lineage>
        <taxon>Eukaryota</taxon>
        <taxon>Metazoa</taxon>
        <taxon>Ecdysozoa</taxon>
        <taxon>Arthropoda</taxon>
        <taxon>Hexapoda</taxon>
        <taxon>Insecta</taxon>
        <taxon>Pterygota</taxon>
        <taxon>Neoptera</taxon>
        <taxon>Endopterygota</taxon>
        <taxon>Coleoptera</taxon>
        <taxon>Polyphaga</taxon>
        <taxon>Scarabaeiformia</taxon>
        <taxon>Scarabaeidae</taxon>
        <taxon>Rutelinae</taxon>
        <taxon>Popillia</taxon>
    </lineage>
</organism>
<proteinExistence type="predicted"/>
<protein>
    <submittedName>
        <fullName evidence="1">Uncharacterized protein</fullName>
    </submittedName>
</protein>
<comment type="caution">
    <text evidence="1">The sequence shown here is derived from an EMBL/GenBank/DDBJ whole genome shotgun (WGS) entry which is preliminary data.</text>
</comment>
<gene>
    <name evidence="1" type="ORF">QE152_g20816</name>
</gene>
<keyword evidence="2" id="KW-1185">Reference proteome</keyword>
<reference evidence="1 2" key="1">
    <citation type="journal article" date="2024" name="BMC Genomics">
        <title>De novo assembly and annotation of Popillia japonica's genome with initial clues to its potential as an invasive pest.</title>
        <authorList>
            <person name="Cucini C."/>
            <person name="Boschi S."/>
            <person name="Funari R."/>
            <person name="Cardaioli E."/>
            <person name="Iannotti N."/>
            <person name="Marturano G."/>
            <person name="Paoli F."/>
            <person name="Bruttini M."/>
            <person name="Carapelli A."/>
            <person name="Frati F."/>
            <person name="Nardi F."/>
        </authorList>
    </citation>
    <scope>NUCLEOTIDE SEQUENCE [LARGE SCALE GENOMIC DNA]</scope>
    <source>
        <strain evidence="1">DMR45628</strain>
    </source>
</reference>